<evidence type="ECO:0000256" key="2">
    <source>
        <dbReference type="ARBA" id="ARBA00012438"/>
    </source>
</evidence>
<protein>
    <recommendedName>
        <fullName evidence="2">histidine kinase</fullName>
        <ecNumber evidence="2">2.7.13.3</ecNumber>
    </recommendedName>
</protein>
<dbReference type="NCBIfam" id="NF008468">
    <property type="entry name" value="PRK11360.1"/>
    <property type="match status" value="1"/>
</dbReference>
<dbReference type="InterPro" id="IPR013767">
    <property type="entry name" value="PAS_fold"/>
</dbReference>
<dbReference type="PANTHER" id="PTHR43065:SF10">
    <property type="entry name" value="PEROXIDE STRESS-ACTIVATED HISTIDINE KINASE MAK3"/>
    <property type="match status" value="1"/>
</dbReference>
<dbReference type="Gene3D" id="3.30.565.10">
    <property type="entry name" value="Histidine kinase-like ATPase, C-terminal domain"/>
    <property type="match status" value="1"/>
</dbReference>
<dbReference type="SUPFAM" id="SSF47384">
    <property type="entry name" value="Homodimeric domain of signal transducing histidine kinase"/>
    <property type="match status" value="1"/>
</dbReference>
<dbReference type="PROSITE" id="PS50112">
    <property type="entry name" value="PAS"/>
    <property type="match status" value="1"/>
</dbReference>
<dbReference type="PROSITE" id="PS50109">
    <property type="entry name" value="HIS_KIN"/>
    <property type="match status" value="1"/>
</dbReference>
<organism evidence="13 14">
    <name type="scientific">Brevibacillus thermoruber</name>
    <dbReference type="NCBI Taxonomy" id="33942"/>
    <lineage>
        <taxon>Bacteria</taxon>
        <taxon>Bacillati</taxon>
        <taxon>Bacillota</taxon>
        <taxon>Bacilli</taxon>
        <taxon>Bacillales</taxon>
        <taxon>Paenibacillaceae</taxon>
        <taxon>Brevibacillus</taxon>
    </lineage>
</organism>
<dbReference type="EMBL" id="JAPYYP010000013">
    <property type="protein sequence ID" value="MDA5109087.1"/>
    <property type="molecule type" value="Genomic_DNA"/>
</dbReference>
<dbReference type="PANTHER" id="PTHR43065">
    <property type="entry name" value="SENSOR HISTIDINE KINASE"/>
    <property type="match status" value="1"/>
</dbReference>
<dbReference type="Pfam" id="PF00989">
    <property type="entry name" value="PAS"/>
    <property type="match status" value="1"/>
</dbReference>
<dbReference type="SMART" id="SM00388">
    <property type="entry name" value="HisKA"/>
    <property type="match status" value="1"/>
</dbReference>
<dbReference type="Gene3D" id="3.30.450.20">
    <property type="entry name" value="PAS domain"/>
    <property type="match status" value="1"/>
</dbReference>
<feature type="transmembrane region" description="Helical" evidence="9">
    <location>
        <begin position="6"/>
        <end position="33"/>
    </location>
</feature>
<name>A0A9X3TQT8_9BACL</name>
<dbReference type="InterPro" id="IPR036890">
    <property type="entry name" value="HATPase_C_sf"/>
</dbReference>
<gene>
    <name evidence="13" type="primary">atoS</name>
    <name evidence="13" type="ORF">O3V59_11995</name>
</gene>
<dbReference type="EC" id="2.7.13.3" evidence="2"/>
<keyword evidence="14" id="KW-1185">Reference proteome</keyword>
<evidence type="ECO:0000313" key="13">
    <source>
        <dbReference type="EMBL" id="MDA5109087.1"/>
    </source>
</evidence>
<evidence type="ECO:0000256" key="7">
    <source>
        <dbReference type="ARBA" id="ARBA00022840"/>
    </source>
</evidence>
<evidence type="ECO:0000259" key="12">
    <source>
        <dbReference type="PROSITE" id="PS50113"/>
    </source>
</evidence>
<dbReference type="InterPro" id="IPR004358">
    <property type="entry name" value="Sig_transdc_His_kin-like_C"/>
</dbReference>
<feature type="transmembrane region" description="Helical" evidence="9">
    <location>
        <begin position="192"/>
        <end position="211"/>
    </location>
</feature>
<dbReference type="InterPro" id="IPR000700">
    <property type="entry name" value="PAS-assoc_C"/>
</dbReference>
<dbReference type="Gene3D" id="1.10.287.130">
    <property type="match status" value="1"/>
</dbReference>
<sequence length="617" mass="67206">MKAYLYRIRFVASVIAVTVLPILVTGAVLLRAAEQALLEEKKQKLIAVTEQLDYVLSKDFDAMLRERGMQAAPREQQIEALNRALAPLTDRLAAAHPGIGVGYYAAGLDAIVTYGPSEEMSRYVGKSIPPDHPGRRVMRDGVVEVAVGQQVRGNIMNAMHPLTRNGRIIGYAWANELMSSIDVQLAGMRKSIYAILGIGCMVAAAASGLLMHRLEVILAEIKAGLRRLRFDLSFRMKRLDGEPGEISDAINKLASDLQASRSHTETIVQSMDSGIVALDHCGRITAWNDAAARMTGLAAEQAVGQTYTDIFAEEEVLVAALTDALHHGRTARDAEWRPARRERGAQVVNVTTSIWRGPAGEVLGAIAVLDDRTEWKRMEAKLAQAKRLAVVGELAASIAHEVRNPLTSIKAFAQILEEEWPPGHDNREYTGIIVEEVERLNRFADELLLFARPNEERHVPSSVCDVLDQTLALVEPGMARQGIAVEKTYAASLPAVLASPELLKQVFLNILINAQQAMPNGGSVRVEAEGDEREARIHVTNDGPPIAEEHLLSVFDPFFTTKPAGTGLGLAISQRIVQAYGGQISARNVPGGVRFTVTLPATDRKEEEDEKTGAAGR</sequence>
<dbReference type="PROSITE" id="PS50113">
    <property type="entry name" value="PAC"/>
    <property type="match status" value="1"/>
</dbReference>
<keyword evidence="7" id="KW-0067">ATP-binding</keyword>
<keyword evidence="5" id="KW-0547">Nucleotide-binding</keyword>
<dbReference type="AlphaFoldDB" id="A0A9X3TQT8"/>
<feature type="domain" description="Histidine kinase" evidence="10">
    <location>
        <begin position="397"/>
        <end position="603"/>
    </location>
</feature>
<proteinExistence type="predicted"/>
<evidence type="ECO:0000259" key="11">
    <source>
        <dbReference type="PROSITE" id="PS50112"/>
    </source>
</evidence>
<dbReference type="NCBIfam" id="TIGR00229">
    <property type="entry name" value="sensory_box"/>
    <property type="match status" value="1"/>
</dbReference>
<dbReference type="CDD" id="cd00130">
    <property type="entry name" value="PAS"/>
    <property type="match status" value="1"/>
</dbReference>
<dbReference type="InterPro" id="IPR003661">
    <property type="entry name" value="HisK_dim/P_dom"/>
</dbReference>
<dbReference type="CDD" id="cd00082">
    <property type="entry name" value="HisKA"/>
    <property type="match status" value="1"/>
</dbReference>
<keyword evidence="9" id="KW-1133">Transmembrane helix</keyword>
<dbReference type="SUPFAM" id="SSF55874">
    <property type="entry name" value="ATPase domain of HSP90 chaperone/DNA topoisomerase II/histidine kinase"/>
    <property type="match status" value="1"/>
</dbReference>
<evidence type="ECO:0000256" key="4">
    <source>
        <dbReference type="ARBA" id="ARBA00022679"/>
    </source>
</evidence>
<dbReference type="InterPro" id="IPR005467">
    <property type="entry name" value="His_kinase_dom"/>
</dbReference>
<accession>A0A9X3TQT8</accession>
<dbReference type="InterPro" id="IPR036097">
    <property type="entry name" value="HisK_dim/P_sf"/>
</dbReference>
<feature type="domain" description="PAS" evidence="11">
    <location>
        <begin position="260"/>
        <end position="315"/>
    </location>
</feature>
<dbReference type="Pfam" id="PF02518">
    <property type="entry name" value="HATPase_c"/>
    <property type="match status" value="1"/>
</dbReference>
<evidence type="ECO:0000313" key="14">
    <source>
        <dbReference type="Proteomes" id="UP001151071"/>
    </source>
</evidence>
<evidence type="ECO:0000256" key="8">
    <source>
        <dbReference type="ARBA" id="ARBA00023012"/>
    </source>
</evidence>
<comment type="caution">
    <text evidence="13">The sequence shown here is derived from an EMBL/GenBank/DDBJ whole genome shotgun (WGS) entry which is preliminary data.</text>
</comment>
<feature type="domain" description="PAC" evidence="12">
    <location>
        <begin position="332"/>
        <end position="384"/>
    </location>
</feature>
<evidence type="ECO:0000256" key="5">
    <source>
        <dbReference type="ARBA" id="ARBA00022741"/>
    </source>
</evidence>
<dbReference type="InterPro" id="IPR035965">
    <property type="entry name" value="PAS-like_dom_sf"/>
</dbReference>
<evidence type="ECO:0000256" key="9">
    <source>
        <dbReference type="SAM" id="Phobius"/>
    </source>
</evidence>
<dbReference type="SUPFAM" id="SSF55785">
    <property type="entry name" value="PYP-like sensor domain (PAS domain)"/>
    <property type="match status" value="1"/>
</dbReference>
<evidence type="ECO:0000259" key="10">
    <source>
        <dbReference type="PROSITE" id="PS50109"/>
    </source>
</evidence>
<dbReference type="GO" id="GO:0000155">
    <property type="term" value="F:phosphorelay sensor kinase activity"/>
    <property type="evidence" value="ECO:0007669"/>
    <property type="project" value="InterPro"/>
</dbReference>
<dbReference type="PRINTS" id="PR00344">
    <property type="entry name" value="BCTRLSENSOR"/>
</dbReference>
<dbReference type="GO" id="GO:0006355">
    <property type="term" value="P:regulation of DNA-templated transcription"/>
    <property type="evidence" value="ECO:0007669"/>
    <property type="project" value="InterPro"/>
</dbReference>
<dbReference type="RefSeq" id="WP_044897084.1">
    <property type="nucleotide sequence ID" value="NZ_JAPYYP010000013.1"/>
</dbReference>
<dbReference type="InterPro" id="IPR000014">
    <property type="entry name" value="PAS"/>
</dbReference>
<keyword evidence="6 13" id="KW-0418">Kinase</keyword>
<keyword evidence="9" id="KW-0812">Transmembrane</keyword>
<keyword evidence="4 13" id="KW-0808">Transferase</keyword>
<evidence type="ECO:0000256" key="3">
    <source>
        <dbReference type="ARBA" id="ARBA00022553"/>
    </source>
</evidence>
<dbReference type="Pfam" id="PF00512">
    <property type="entry name" value="HisKA"/>
    <property type="match status" value="1"/>
</dbReference>
<dbReference type="GO" id="GO:0005524">
    <property type="term" value="F:ATP binding"/>
    <property type="evidence" value="ECO:0007669"/>
    <property type="project" value="UniProtKB-KW"/>
</dbReference>
<dbReference type="Proteomes" id="UP001151071">
    <property type="component" value="Unassembled WGS sequence"/>
</dbReference>
<dbReference type="SMART" id="SM00091">
    <property type="entry name" value="PAS"/>
    <property type="match status" value="1"/>
</dbReference>
<keyword evidence="3" id="KW-0597">Phosphoprotein</keyword>
<evidence type="ECO:0000256" key="6">
    <source>
        <dbReference type="ARBA" id="ARBA00022777"/>
    </source>
</evidence>
<keyword evidence="8" id="KW-0902">Two-component regulatory system</keyword>
<reference evidence="13" key="1">
    <citation type="submission" date="2022-12" db="EMBL/GenBank/DDBJ databases">
        <title>Draft genome sequence of the thermophilic strain Brevibacillus thermoruber HT42, isolated from Los Humeros, Puebla, Mexico, with biotechnological potential.</title>
        <authorList>
            <person name="Lara Sanchez J."/>
            <person name="Solis Palacios R."/>
            <person name="Bustos Baena A.S."/>
            <person name="Ruz Baez A.E."/>
            <person name="Espinosa Luna G."/>
            <person name="Oliart Ros R.M."/>
        </authorList>
    </citation>
    <scope>NUCLEOTIDE SEQUENCE</scope>
    <source>
        <strain evidence="13">HT42</strain>
    </source>
</reference>
<dbReference type="InterPro" id="IPR003594">
    <property type="entry name" value="HATPase_dom"/>
</dbReference>
<comment type="catalytic activity">
    <reaction evidence="1">
        <text>ATP + protein L-histidine = ADP + protein N-phospho-L-histidine.</text>
        <dbReference type="EC" id="2.7.13.3"/>
    </reaction>
</comment>
<keyword evidence="9" id="KW-0472">Membrane</keyword>
<dbReference type="SMART" id="SM00387">
    <property type="entry name" value="HATPase_c"/>
    <property type="match status" value="1"/>
</dbReference>
<evidence type="ECO:0000256" key="1">
    <source>
        <dbReference type="ARBA" id="ARBA00000085"/>
    </source>
</evidence>